<keyword evidence="2" id="KW-1185">Reference proteome</keyword>
<accession>A0ABV7ABY8</accession>
<gene>
    <name evidence="1" type="ORF">ACFODW_18315</name>
</gene>
<organism evidence="1 2">
    <name type="scientific">Virgibacillus sediminis</name>
    <dbReference type="NCBI Taxonomy" id="202260"/>
    <lineage>
        <taxon>Bacteria</taxon>
        <taxon>Bacillati</taxon>
        <taxon>Bacillota</taxon>
        <taxon>Bacilli</taxon>
        <taxon>Bacillales</taxon>
        <taxon>Bacillaceae</taxon>
        <taxon>Virgibacillus</taxon>
    </lineage>
</organism>
<protein>
    <submittedName>
        <fullName evidence="1">Uncharacterized protein</fullName>
    </submittedName>
</protein>
<dbReference type="Proteomes" id="UP001595387">
    <property type="component" value="Unassembled WGS sequence"/>
</dbReference>
<evidence type="ECO:0000313" key="2">
    <source>
        <dbReference type="Proteomes" id="UP001595387"/>
    </source>
</evidence>
<name>A0ABV7ABY8_9BACI</name>
<dbReference type="EMBL" id="JBHRRZ010000040">
    <property type="protein sequence ID" value="MFC2950283.1"/>
    <property type="molecule type" value="Genomic_DNA"/>
</dbReference>
<evidence type="ECO:0000313" key="1">
    <source>
        <dbReference type="EMBL" id="MFC2950283.1"/>
    </source>
</evidence>
<comment type="caution">
    <text evidence="1">The sequence shown here is derived from an EMBL/GenBank/DDBJ whole genome shotgun (WGS) entry which is preliminary data.</text>
</comment>
<sequence>MPEISSYEIELDRNIGTQDIIALHQYSSKSNLNIYLYRDNMIADAKNLPNLLSFFYVNLKNQPFVMILDGENVEEGYRRIQSLLKEKTIHEEWRATHKLTGDKSVAI</sequence>
<dbReference type="RefSeq" id="WP_390308415.1">
    <property type="nucleotide sequence ID" value="NZ_JBHRRZ010000040.1"/>
</dbReference>
<proteinExistence type="predicted"/>
<reference evidence="2" key="1">
    <citation type="journal article" date="2019" name="Int. J. Syst. Evol. Microbiol.">
        <title>The Global Catalogue of Microorganisms (GCM) 10K type strain sequencing project: providing services to taxonomists for standard genome sequencing and annotation.</title>
        <authorList>
            <consortium name="The Broad Institute Genomics Platform"/>
            <consortium name="The Broad Institute Genome Sequencing Center for Infectious Disease"/>
            <person name="Wu L."/>
            <person name="Ma J."/>
        </authorList>
    </citation>
    <scope>NUCLEOTIDE SEQUENCE [LARGE SCALE GENOMIC DNA]</scope>
    <source>
        <strain evidence="2">KCTC 13193</strain>
    </source>
</reference>